<gene>
    <name evidence="2" type="ORF">D9757_010728</name>
</gene>
<accession>A0A8H5GZT8</accession>
<keyword evidence="1" id="KW-0732">Signal</keyword>
<protein>
    <submittedName>
        <fullName evidence="2">Uncharacterized protein</fullName>
    </submittedName>
</protein>
<feature type="chain" id="PRO_5034776889" evidence="1">
    <location>
        <begin position="22"/>
        <end position="539"/>
    </location>
</feature>
<reference evidence="2 3" key="1">
    <citation type="journal article" date="2020" name="ISME J.">
        <title>Uncovering the hidden diversity of litter-decomposition mechanisms in mushroom-forming fungi.</title>
        <authorList>
            <person name="Floudas D."/>
            <person name="Bentzer J."/>
            <person name="Ahren D."/>
            <person name="Johansson T."/>
            <person name="Persson P."/>
            <person name="Tunlid A."/>
        </authorList>
    </citation>
    <scope>NUCLEOTIDE SEQUENCE [LARGE SCALE GENOMIC DNA]</scope>
    <source>
        <strain evidence="2 3">CBS 406.79</strain>
    </source>
</reference>
<dbReference type="OrthoDB" id="2527403at2759"/>
<keyword evidence="3" id="KW-1185">Reference proteome</keyword>
<dbReference type="Proteomes" id="UP000518752">
    <property type="component" value="Unassembled WGS sequence"/>
</dbReference>
<name>A0A8H5GZT8_9AGAR</name>
<proteinExistence type="predicted"/>
<comment type="caution">
    <text evidence="2">The sequence shown here is derived from an EMBL/GenBank/DDBJ whole genome shotgun (WGS) entry which is preliminary data.</text>
</comment>
<evidence type="ECO:0000313" key="2">
    <source>
        <dbReference type="EMBL" id="KAF5374052.1"/>
    </source>
</evidence>
<feature type="signal peptide" evidence="1">
    <location>
        <begin position="1"/>
        <end position="21"/>
    </location>
</feature>
<sequence length="539" mass="61279">MQIRLQKFIILSLFLASPACASSGSWFGSNSESTPSAYPSSFSSWTPSQYSSFQQTFASVRDSTFDAWDESRLREWLLEQGIVAPSGPREELVLMAKRRWRDWQDASVKYSASASSTIDKYASSASSTVSEASSVVSSYAAQATANVLPYRPFDTAKDYVWSTWDDTQLRKYLVDKNIIDNRTAAGKKRDQLIELAKEHYVSAKGKTYETWSDSYMYEWLAAHSLIDTRNKTQKTRDEYAELMGKYYYDTKENVWETWTDSELRAWLIDNGYMKSDAAASRDAMLKSVRDNYYSAQSTLTSAWSESQMREWLIEHGYLRSDAQVKKDEIVSLFQQKYASASSTISAYTAPYLTWPDARLRAYLRESGISDSNLPTSRPSLLQEVRIRWVQTSSSAERMLNRLKDVLDSNVVGPVEDQLAKVWEVLKGSSGDAKEYAGEKYEDSQAAFEDKKERAYEKTIERLPIIVFLTGTLYTLKPIFEHLLTNMDPELSLTIEKASTTIGDSQQIRDWHKSGKNPVSSTTSFESEFIIKLLALSDAI</sequence>
<evidence type="ECO:0000313" key="3">
    <source>
        <dbReference type="Proteomes" id="UP000518752"/>
    </source>
</evidence>
<dbReference type="Pfam" id="PF10281">
    <property type="entry name" value="Ish1"/>
    <property type="match status" value="5"/>
</dbReference>
<dbReference type="EMBL" id="JAACJN010000103">
    <property type="protein sequence ID" value="KAF5374052.1"/>
    <property type="molecule type" value="Genomic_DNA"/>
</dbReference>
<dbReference type="AlphaFoldDB" id="A0A8H5GZT8"/>
<organism evidence="2 3">
    <name type="scientific">Collybiopsis confluens</name>
    <dbReference type="NCBI Taxonomy" id="2823264"/>
    <lineage>
        <taxon>Eukaryota</taxon>
        <taxon>Fungi</taxon>
        <taxon>Dikarya</taxon>
        <taxon>Basidiomycota</taxon>
        <taxon>Agaricomycotina</taxon>
        <taxon>Agaricomycetes</taxon>
        <taxon>Agaricomycetidae</taxon>
        <taxon>Agaricales</taxon>
        <taxon>Marasmiineae</taxon>
        <taxon>Omphalotaceae</taxon>
        <taxon>Collybiopsis</taxon>
    </lineage>
</organism>
<dbReference type="InterPro" id="IPR018803">
    <property type="entry name" value="Ish1/Msc1-like"/>
</dbReference>
<evidence type="ECO:0000256" key="1">
    <source>
        <dbReference type="SAM" id="SignalP"/>
    </source>
</evidence>